<feature type="domain" description="Methyltransferase" evidence="1">
    <location>
        <begin position="46"/>
        <end position="168"/>
    </location>
</feature>
<comment type="caution">
    <text evidence="2">The sequence shown here is derived from an EMBL/GenBank/DDBJ whole genome shotgun (WGS) entry which is preliminary data.</text>
</comment>
<dbReference type="Proteomes" id="UP000317238">
    <property type="component" value="Unassembled WGS sequence"/>
</dbReference>
<dbReference type="SUPFAM" id="SSF53335">
    <property type="entry name" value="S-adenosyl-L-methionine-dependent methyltransferases"/>
    <property type="match status" value="1"/>
</dbReference>
<evidence type="ECO:0000313" key="2">
    <source>
        <dbReference type="EMBL" id="TWT70307.1"/>
    </source>
</evidence>
<dbReference type="InterPro" id="IPR025714">
    <property type="entry name" value="Methyltranfer_dom"/>
</dbReference>
<dbReference type="CDD" id="cd02440">
    <property type="entry name" value="AdoMet_MTases"/>
    <property type="match status" value="1"/>
</dbReference>
<proteinExistence type="predicted"/>
<name>A0A5C5Y3T4_9PLAN</name>
<dbReference type="OrthoDB" id="9778766at2"/>
<dbReference type="EMBL" id="SJPL01000001">
    <property type="protein sequence ID" value="TWT70307.1"/>
    <property type="molecule type" value="Genomic_DNA"/>
</dbReference>
<dbReference type="AlphaFoldDB" id="A0A5C5Y3T4"/>
<dbReference type="InterPro" id="IPR029063">
    <property type="entry name" value="SAM-dependent_MTases_sf"/>
</dbReference>
<sequence length="226" mass="24696">MALQRVLEPEIGESAEDADLYHAMDHTAVNQQFVDDLFSGGPVGPRVIDLGCGPGEIPILICRNADHVGLEVEVLGIDSDVEMLDIAKRELEIEGVIDRVTLQHADIKDLSCFEDGLVHTAVSNTVAHHLAEPRLLLAAAKRLAGDAGRVFVRDLYRPEDEATVEALIRAHAEGEPPSAQQLYRQSLHAALTLEEVRAIVNDLGMDAASVKMTSDRHWTLDWRGTA</sequence>
<keyword evidence="3" id="KW-1185">Reference proteome</keyword>
<organism evidence="2 3">
    <name type="scientific">Crateriforma conspicua</name>
    <dbReference type="NCBI Taxonomy" id="2527996"/>
    <lineage>
        <taxon>Bacteria</taxon>
        <taxon>Pseudomonadati</taxon>
        <taxon>Planctomycetota</taxon>
        <taxon>Planctomycetia</taxon>
        <taxon>Planctomycetales</taxon>
        <taxon>Planctomycetaceae</taxon>
        <taxon>Crateriforma</taxon>
    </lineage>
</organism>
<dbReference type="Gene3D" id="3.40.50.150">
    <property type="entry name" value="Vaccinia Virus protein VP39"/>
    <property type="match status" value="1"/>
</dbReference>
<dbReference type="RefSeq" id="WP_145301420.1">
    <property type="nucleotide sequence ID" value="NZ_CP036319.1"/>
</dbReference>
<evidence type="ECO:0000259" key="1">
    <source>
        <dbReference type="Pfam" id="PF13847"/>
    </source>
</evidence>
<evidence type="ECO:0000313" key="3">
    <source>
        <dbReference type="Proteomes" id="UP000317238"/>
    </source>
</evidence>
<gene>
    <name evidence="2" type="ORF">Pan14r_26120</name>
</gene>
<dbReference type="Pfam" id="PF13847">
    <property type="entry name" value="Methyltransf_31"/>
    <property type="match status" value="1"/>
</dbReference>
<protein>
    <recommendedName>
        <fullName evidence="1">Methyltransferase domain-containing protein</fullName>
    </recommendedName>
</protein>
<accession>A0A5C5Y3T4</accession>
<reference evidence="2 3" key="1">
    <citation type="submission" date="2019-02" db="EMBL/GenBank/DDBJ databases">
        <title>Deep-cultivation of Planctomycetes and their phenomic and genomic characterization uncovers novel biology.</title>
        <authorList>
            <person name="Wiegand S."/>
            <person name="Jogler M."/>
            <person name="Boedeker C."/>
            <person name="Pinto D."/>
            <person name="Vollmers J."/>
            <person name="Rivas-Marin E."/>
            <person name="Kohn T."/>
            <person name="Peeters S.H."/>
            <person name="Heuer A."/>
            <person name="Rast P."/>
            <person name="Oberbeckmann S."/>
            <person name="Bunk B."/>
            <person name="Jeske O."/>
            <person name="Meyerdierks A."/>
            <person name="Storesund J.E."/>
            <person name="Kallscheuer N."/>
            <person name="Luecker S."/>
            <person name="Lage O.M."/>
            <person name="Pohl T."/>
            <person name="Merkel B.J."/>
            <person name="Hornburger P."/>
            <person name="Mueller R.-W."/>
            <person name="Bruemmer F."/>
            <person name="Labrenz M."/>
            <person name="Spormann A.M."/>
            <person name="Op Den Camp H."/>
            <person name="Overmann J."/>
            <person name="Amann R."/>
            <person name="Jetten M.S.M."/>
            <person name="Mascher T."/>
            <person name="Medema M.H."/>
            <person name="Devos D.P."/>
            <person name="Kaster A.-K."/>
            <person name="Ovreas L."/>
            <person name="Rohde M."/>
            <person name="Galperin M.Y."/>
            <person name="Jogler C."/>
        </authorList>
    </citation>
    <scope>NUCLEOTIDE SEQUENCE [LARGE SCALE GENOMIC DNA]</scope>
    <source>
        <strain evidence="2 3">Pan14r</strain>
    </source>
</reference>